<evidence type="ECO:0000313" key="2">
    <source>
        <dbReference type="Proteomes" id="UP001162992"/>
    </source>
</evidence>
<dbReference type="EMBL" id="CM055098">
    <property type="protein sequence ID" value="KAJ7550463.1"/>
    <property type="molecule type" value="Genomic_DNA"/>
</dbReference>
<comment type="caution">
    <text evidence="1">The sequence shown here is derived from an EMBL/GenBank/DDBJ whole genome shotgun (WGS) entry which is preliminary data.</text>
</comment>
<organism evidence="1 2">
    <name type="scientific">Diphasiastrum complanatum</name>
    <name type="common">Issler's clubmoss</name>
    <name type="synonym">Lycopodium complanatum</name>
    <dbReference type="NCBI Taxonomy" id="34168"/>
    <lineage>
        <taxon>Eukaryota</taxon>
        <taxon>Viridiplantae</taxon>
        <taxon>Streptophyta</taxon>
        <taxon>Embryophyta</taxon>
        <taxon>Tracheophyta</taxon>
        <taxon>Lycopodiopsida</taxon>
        <taxon>Lycopodiales</taxon>
        <taxon>Lycopodiaceae</taxon>
        <taxon>Lycopodioideae</taxon>
        <taxon>Diphasiastrum</taxon>
    </lineage>
</organism>
<dbReference type="Proteomes" id="UP001162992">
    <property type="component" value="Chromosome 7"/>
</dbReference>
<name>A0ACC2D8H4_DIPCM</name>
<reference evidence="2" key="1">
    <citation type="journal article" date="2024" name="Proc. Natl. Acad. Sci. U.S.A.">
        <title>Extraordinary preservation of gene collinearity over three hundred million years revealed in homosporous lycophytes.</title>
        <authorList>
            <person name="Li C."/>
            <person name="Wickell D."/>
            <person name="Kuo L.Y."/>
            <person name="Chen X."/>
            <person name="Nie B."/>
            <person name="Liao X."/>
            <person name="Peng D."/>
            <person name="Ji J."/>
            <person name="Jenkins J."/>
            <person name="Williams M."/>
            <person name="Shu S."/>
            <person name="Plott C."/>
            <person name="Barry K."/>
            <person name="Rajasekar S."/>
            <person name="Grimwood J."/>
            <person name="Han X."/>
            <person name="Sun S."/>
            <person name="Hou Z."/>
            <person name="He W."/>
            <person name="Dai G."/>
            <person name="Sun C."/>
            <person name="Schmutz J."/>
            <person name="Leebens-Mack J.H."/>
            <person name="Li F.W."/>
            <person name="Wang L."/>
        </authorList>
    </citation>
    <scope>NUCLEOTIDE SEQUENCE [LARGE SCALE GENOMIC DNA]</scope>
    <source>
        <strain evidence="2">cv. PW_Plant_1</strain>
    </source>
</reference>
<keyword evidence="2" id="KW-1185">Reference proteome</keyword>
<accession>A0ACC2D8H4</accession>
<protein>
    <submittedName>
        <fullName evidence="1">Uncharacterized protein</fullName>
    </submittedName>
</protein>
<evidence type="ECO:0000313" key="1">
    <source>
        <dbReference type="EMBL" id="KAJ7550463.1"/>
    </source>
</evidence>
<proteinExistence type="predicted"/>
<sequence>MSTSRSMGTWSVSSATTSLGTTALSGLKDKSVSLLLPNKLNRFSNPVHFRGASQASIGSTSFLAHASPLSGIRSAQRLRNRQILVVNVHGASDEPKYDPIWWKRAGPINMREIHSPQEFINARLNACEKLVVVIFYGSWCRSCRVLHPKLCKLAEDYGDVEFLKVNMGENRAMCTELNVKILPFFHFYRGGEDLIDAFSCSLTKLNKLKNAIQSSYNYNRCITGSPVCQKLHLNINLSTDSVIEREVVHLS</sequence>
<gene>
    <name evidence="1" type="ORF">O6H91_07G102600</name>
</gene>